<protein>
    <submittedName>
        <fullName evidence="1">Uncharacterized protein</fullName>
    </submittedName>
</protein>
<keyword evidence="2" id="KW-1185">Reference proteome</keyword>
<accession>A0AAN8EJR0</accession>
<evidence type="ECO:0000313" key="2">
    <source>
        <dbReference type="Proteomes" id="UP001316803"/>
    </source>
</evidence>
<name>A0AAN8EJR0_9EURO</name>
<evidence type="ECO:0000313" key="1">
    <source>
        <dbReference type="EMBL" id="KAK5948616.1"/>
    </source>
</evidence>
<dbReference type="EMBL" id="JAKLMC020000045">
    <property type="protein sequence ID" value="KAK5948616.1"/>
    <property type="molecule type" value="Genomic_DNA"/>
</dbReference>
<comment type="caution">
    <text evidence="1">The sequence shown here is derived from an EMBL/GenBank/DDBJ whole genome shotgun (WGS) entry which is preliminary data.</text>
</comment>
<organism evidence="1 2">
    <name type="scientific">Knufia fluminis</name>
    <dbReference type="NCBI Taxonomy" id="191047"/>
    <lineage>
        <taxon>Eukaryota</taxon>
        <taxon>Fungi</taxon>
        <taxon>Dikarya</taxon>
        <taxon>Ascomycota</taxon>
        <taxon>Pezizomycotina</taxon>
        <taxon>Eurotiomycetes</taxon>
        <taxon>Chaetothyriomycetidae</taxon>
        <taxon>Chaetothyriales</taxon>
        <taxon>Trichomeriaceae</taxon>
        <taxon>Knufia</taxon>
    </lineage>
</organism>
<proteinExistence type="predicted"/>
<reference evidence="1 2" key="1">
    <citation type="submission" date="2022-12" db="EMBL/GenBank/DDBJ databases">
        <title>Genomic features and morphological characterization of a novel Knufia sp. strain isolated from spacecraft assembly facility.</title>
        <authorList>
            <person name="Teixeira M."/>
            <person name="Chander A.M."/>
            <person name="Stajich J.E."/>
            <person name="Venkateswaran K."/>
        </authorList>
    </citation>
    <scope>NUCLEOTIDE SEQUENCE [LARGE SCALE GENOMIC DNA]</scope>
    <source>
        <strain evidence="1 2">FJI-L2-BK-P2</strain>
    </source>
</reference>
<gene>
    <name evidence="1" type="ORF">OHC33_010375</name>
</gene>
<dbReference type="Proteomes" id="UP001316803">
    <property type="component" value="Unassembled WGS sequence"/>
</dbReference>
<dbReference type="AlphaFoldDB" id="A0AAN8EJR0"/>
<sequence>MTPDFTSSPTFACVKTLEADLLRMESSIPEGTPHNALLSLHLYIVKIFLYEKAIDEADEPPPYAMYRFARLHMLHACLDSARLCFDAFHSIPLATLFVLPYTTWTSLGHAIVVLSKLSLFRTKDWDHAYMRSVLDFSECMDRLTQTLDSARALAESTRERDARNSESQNVSQLFSMLLGTLQRVKAVHEAMYTAQMKASGESTELLFESSGGTLTDDEMLMPSATFFSDFFTDDYWQHFM</sequence>